<dbReference type="PRINTS" id="PR00295">
    <property type="entry name" value="STEFINA"/>
</dbReference>
<dbReference type="Pfam" id="PF00031">
    <property type="entry name" value="Cystatin"/>
    <property type="match status" value="1"/>
</dbReference>
<evidence type="ECO:0000256" key="6">
    <source>
        <dbReference type="SAM" id="SignalP"/>
    </source>
</evidence>
<keyword evidence="6" id="KW-0732">Signal</keyword>
<evidence type="ECO:0000259" key="7">
    <source>
        <dbReference type="SMART" id="SM00043"/>
    </source>
</evidence>
<dbReference type="EMBL" id="HBKR01024384">
    <property type="protein sequence ID" value="CAE2316036.1"/>
    <property type="molecule type" value="Transcribed_RNA"/>
</dbReference>
<dbReference type="InterPro" id="IPR000010">
    <property type="entry name" value="Cystatin_dom"/>
</dbReference>
<comment type="similarity">
    <text evidence="2">Belongs to the cystatin family.</text>
</comment>
<feature type="chain" id="PRO_5031555600" description="Cystatin domain-containing protein" evidence="6">
    <location>
        <begin position="19"/>
        <end position="107"/>
    </location>
</feature>
<dbReference type="InterPro" id="IPR001713">
    <property type="entry name" value="Prot_inh_stefin"/>
</dbReference>
<evidence type="ECO:0000256" key="4">
    <source>
        <dbReference type="ARBA" id="ARBA00022690"/>
    </source>
</evidence>
<reference evidence="8" key="1">
    <citation type="submission" date="2021-01" db="EMBL/GenBank/DDBJ databases">
        <authorList>
            <person name="Corre E."/>
            <person name="Pelletier E."/>
            <person name="Niang G."/>
            <person name="Scheremetjew M."/>
            <person name="Finn R."/>
            <person name="Kale V."/>
            <person name="Holt S."/>
            <person name="Cochrane G."/>
            <person name="Meng A."/>
            <person name="Brown T."/>
            <person name="Cohen L."/>
        </authorList>
    </citation>
    <scope>NUCLEOTIDE SEQUENCE</scope>
    <source>
        <strain evidence="8">SoJaBio B1-5/56/2</strain>
    </source>
</reference>
<evidence type="ECO:0000256" key="5">
    <source>
        <dbReference type="ARBA" id="ARBA00022704"/>
    </source>
</evidence>
<evidence type="ECO:0000256" key="2">
    <source>
        <dbReference type="ARBA" id="ARBA00009403"/>
    </source>
</evidence>
<protein>
    <recommendedName>
        <fullName evidence="7">Cystatin domain-containing protein</fullName>
    </recommendedName>
</protein>
<gene>
    <name evidence="8" type="ORF">NAES01612_LOCUS16019</name>
</gene>
<dbReference type="SMART" id="SM00043">
    <property type="entry name" value="CY"/>
    <property type="match status" value="1"/>
</dbReference>
<dbReference type="AlphaFoldDB" id="A0A7S4L5V6"/>
<sequence length="107" mass="12026">MKLFLVLACLFAVVSVTATLPAGFWSSEQPATKEIQELVDSVYEKVEDRLGREFNTYIAVSYQSQVVAGTNYHIKMKIDGQDVNLDIFQDLMGVPHLTRVDAFNPEL</sequence>
<evidence type="ECO:0000256" key="3">
    <source>
        <dbReference type="ARBA" id="ARBA00022490"/>
    </source>
</evidence>
<accession>A0A7S4L5V6</accession>
<dbReference type="PANTHER" id="PTHR11414">
    <property type="entry name" value="CYSTATIN FAMILY MEMBER"/>
    <property type="match status" value="1"/>
</dbReference>
<dbReference type="GO" id="GO:0005829">
    <property type="term" value="C:cytosol"/>
    <property type="evidence" value="ECO:0007669"/>
    <property type="project" value="TreeGrafter"/>
</dbReference>
<feature type="signal peptide" evidence="6">
    <location>
        <begin position="1"/>
        <end position="18"/>
    </location>
</feature>
<dbReference type="CDD" id="cd00042">
    <property type="entry name" value="CY"/>
    <property type="match status" value="1"/>
</dbReference>
<dbReference type="InterPro" id="IPR046350">
    <property type="entry name" value="Cystatin_sf"/>
</dbReference>
<dbReference type="PANTHER" id="PTHR11414:SF21">
    <property type="entry name" value="CYSTATIN 14A, TANDEM DUPLICATE 1-RELATED"/>
    <property type="match status" value="1"/>
</dbReference>
<evidence type="ECO:0000313" key="8">
    <source>
        <dbReference type="EMBL" id="CAE2316036.1"/>
    </source>
</evidence>
<dbReference type="SUPFAM" id="SSF54403">
    <property type="entry name" value="Cystatin/monellin"/>
    <property type="match status" value="1"/>
</dbReference>
<organism evidence="8">
    <name type="scientific">Paramoeba aestuarina</name>
    <dbReference type="NCBI Taxonomy" id="180227"/>
    <lineage>
        <taxon>Eukaryota</taxon>
        <taxon>Amoebozoa</taxon>
        <taxon>Discosea</taxon>
        <taxon>Flabellinia</taxon>
        <taxon>Dactylopodida</taxon>
        <taxon>Paramoebidae</taxon>
        <taxon>Paramoeba</taxon>
    </lineage>
</organism>
<feature type="domain" description="Cystatin" evidence="7">
    <location>
        <begin position="19"/>
        <end position="106"/>
    </location>
</feature>
<dbReference type="Gene3D" id="3.10.450.10">
    <property type="match status" value="1"/>
</dbReference>
<dbReference type="PROSITE" id="PS00287">
    <property type="entry name" value="CYSTATIN"/>
    <property type="match status" value="1"/>
</dbReference>
<keyword evidence="5" id="KW-0789">Thiol protease inhibitor</keyword>
<name>A0A7S4L5V6_9EUKA</name>
<dbReference type="GO" id="GO:0004869">
    <property type="term" value="F:cysteine-type endopeptidase inhibitor activity"/>
    <property type="evidence" value="ECO:0007669"/>
    <property type="project" value="UniProtKB-KW"/>
</dbReference>
<proteinExistence type="inferred from homology"/>
<keyword evidence="4" id="KW-0646">Protease inhibitor</keyword>
<evidence type="ECO:0000256" key="1">
    <source>
        <dbReference type="ARBA" id="ARBA00004496"/>
    </source>
</evidence>
<dbReference type="InterPro" id="IPR018073">
    <property type="entry name" value="Prot_inh_cystat_CS"/>
</dbReference>
<comment type="subcellular location">
    <subcellularLocation>
        <location evidence="1">Cytoplasm</location>
    </subcellularLocation>
</comment>
<keyword evidence="3" id="KW-0963">Cytoplasm</keyword>